<dbReference type="AlphaFoldDB" id="A0A814LE37"/>
<dbReference type="GO" id="GO:0005634">
    <property type="term" value="C:nucleus"/>
    <property type="evidence" value="ECO:0007669"/>
    <property type="project" value="TreeGrafter"/>
</dbReference>
<comment type="caution">
    <text evidence="7">The sequence shown here is derived from an EMBL/GenBank/DDBJ whole genome shotgun (WGS) entry which is preliminary data.</text>
</comment>
<dbReference type="Gene3D" id="1.20.5.170">
    <property type="match status" value="1"/>
</dbReference>
<dbReference type="PANTHER" id="PTHR23351">
    <property type="entry name" value="FOS TRANSCRIPTION FACTOR-RELATED"/>
    <property type="match status" value="1"/>
</dbReference>
<keyword evidence="2" id="KW-0238">DNA-binding</keyword>
<accession>A0A814LE37</accession>
<dbReference type="InterPro" id="IPR004827">
    <property type="entry name" value="bZIP"/>
</dbReference>
<evidence type="ECO:0000259" key="6">
    <source>
        <dbReference type="PROSITE" id="PS50217"/>
    </source>
</evidence>
<evidence type="ECO:0000256" key="2">
    <source>
        <dbReference type="ARBA" id="ARBA00023125"/>
    </source>
</evidence>
<organism evidence="7 8">
    <name type="scientific">Rotaria magnacalcarata</name>
    <dbReference type="NCBI Taxonomy" id="392030"/>
    <lineage>
        <taxon>Eukaryota</taxon>
        <taxon>Metazoa</taxon>
        <taxon>Spiralia</taxon>
        <taxon>Gnathifera</taxon>
        <taxon>Rotifera</taxon>
        <taxon>Eurotatoria</taxon>
        <taxon>Bdelloidea</taxon>
        <taxon>Philodinida</taxon>
        <taxon>Philodinidae</taxon>
        <taxon>Rotaria</taxon>
    </lineage>
</organism>
<evidence type="ECO:0000256" key="3">
    <source>
        <dbReference type="ARBA" id="ARBA00023163"/>
    </source>
</evidence>
<dbReference type="SUPFAM" id="SSF57959">
    <property type="entry name" value="Leucine zipper domain"/>
    <property type="match status" value="1"/>
</dbReference>
<dbReference type="PANTHER" id="PTHR23351:SF24">
    <property type="entry name" value="ACTIVATING TRANSCRIPTION FACTOR 3-RELATED"/>
    <property type="match status" value="1"/>
</dbReference>
<dbReference type="Pfam" id="PF07716">
    <property type="entry name" value="bZIP_2"/>
    <property type="match status" value="1"/>
</dbReference>
<evidence type="ECO:0000256" key="1">
    <source>
        <dbReference type="ARBA" id="ARBA00023015"/>
    </source>
</evidence>
<dbReference type="GO" id="GO:0000981">
    <property type="term" value="F:DNA-binding transcription factor activity, RNA polymerase II-specific"/>
    <property type="evidence" value="ECO:0007669"/>
    <property type="project" value="TreeGrafter"/>
</dbReference>
<dbReference type="PRINTS" id="PR00042">
    <property type="entry name" value="LEUZIPPRFOS"/>
</dbReference>
<keyword evidence="1" id="KW-0805">Transcription regulation</keyword>
<dbReference type="PROSITE" id="PS50217">
    <property type="entry name" value="BZIP"/>
    <property type="match status" value="1"/>
</dbReference>
<proteinExistence type="predicted"/>
<dbReference type="GO" id="GO:0000978">
    <property type="term" value="F:RNA polymerase II cis-regulatory region sequence-specific DNA binding"/>
    <property type="evidence" value="ECO:0007669"/>
    <property type="project" value="TreeGrafter"/>
</dbReference>
<dbReference type="InterPro" id="IPR000837">
    <property type="entry name" value="AP-1"/>
</dbReference>
<name>A0A814LE37_9BILA</name>
<evidence type="ECO:0000313" key="7">
    <source>
        <dbReference type="EMBL" id="CAF1063042.1"/>
    </source>
</evidence>
<protein>
    <recommendedName>
        <fullName evidence="6">BZIP domain-containing protein</fullName>
    </recommendedName>
</protein>
<feature type="domain" description="BZIP" evidence="6">
    <location>
        <begin position="90"/>
        <end position="153"/>
    </location>
</feature>
<keyword evidence="4" id="KW-0175">Coiled coil</keyword>
<feature type="region of interest" description="Disordered" evidence="5">
    <location>
        <begin position="43"/>
        <end position="75"/>
    </location>
</feature>
<feature type="coiled-coil region" evidence="4">
    <location>
        <begin position="95"/>
        <end position="149"/>
    </location>
</feature>
<dbReference type="Proteomes" id="UP000663855">
    <property type="component" value="Unassembled WGS sequence"/>
</dbReference>
<evidence type="ECO:0000256" key="4">
    <source>
        <dbReference type="SAM" id="Coils"/>
    </source>
</evidence>
<evidence type="ECO:0000313" key="8">
    <source>
        <dbReference type="Proteomes" id="UP000663855"/>
    </source>
</evidence>
<reference evidence="7" key="1">
    <citation type="submission" date="2021-02" db="EMBL/GenBank/DDBJ databases">
        <authorList>
            <person name="Nowell W R."/>
        </authorList>
    </citation>
    <scope>NUCLEOTIDE SEQUENCE</scope>
</reference>
<dbReference type="InterPro" id="IPR046347">
    <property type="entry name" value="bZIP_sf"/>
</dbReference>
<sequence length="239" mass="27845">MRSNLLPIDQLLMCMNKIQQGDHYPTPTPSIAKIEQYPIYSSENSRSRTSFDGDDTISFGPIKVKPRKKPAPTLATGRRSKYEILNADEEHKRNIRRARNRAAAERVRVSRLNIEQQLLDEISALEKQEEKLLQNVETLQHQKLHLETRLFTHEQMCSNIIAQNSIRKLENNLTHYFPSENSSISFQQYDTTIIDKLTNFDFDDAFMNLFTTEQIQQNFPESLSNIMISDDLNDFFMNS</sequence>
<dbReference type="EMBL" id="CAJNOV010001464">
    <property type="protein sequence ID" value="CAF1063042.1"/>
    <property type="molecule type" value="Genomic_DNA"/>
</dbReference>
<evidence type="ECO:0000256" key="5">
    <source>
        <dbReference type="SAM" id="MobiDB-lite"/>
    </source>
</evidence>
<keyword evidence="3" id="KW-0804">Transcription</keyword>
<gene>
    <name evidence="7" type="ORF">CJN711_LOCUS5330</name>
</gene>